<name>A0AA35UEP1_9PROT</name>
<protein>
    <submittedName>
        <fullName evidence="2">Uncharacterized protein</fullName>
    </submittedName>
</protein>
<reference evidence="2" key="1">
    <citation type="submission" date="2023-03" db="EMBL/GenBank/DDBJ databases">
        <authorList>
            <person name="Cleenwerck I."/>
        </authorList>
    </citation>
    <scope>NUCLEOTIDE SEQUENCE</scope>
    <source>
        <strain evidence="2">LMG 32879</strain>
    </source>
</reference>
<dbReference type="EMBL" id="CATKSH010000002">
    <property type="protein sequence ID" value="CAI9119683.1"/>
    <property type="molecule type" value="Genomic_DNA"/>
</dbReference>
<dbReference type="Proteomes" id="UP001176960">
    <property type="component" value="Unassembled WGS sequence"/>
</dbReference>
<organism evidence="2 3">
    <name type="scientific">Brytella acorum</name>
    <dbReference type="NCBI Taxonomy" id="2959299"/>
    <lineage>
        <taxon>Bacteria</taxon>
        <taxon>Pseudomonadati</taxon>
        <taxon>Pseudomonadota</taxon>
        <taxon>Alphaproteobacteria</taxon>
        <taxon>Acetobacterales</taxon>
        <taxon>Acetobacteraceae</taxon>
        <taxon>Brytella</taxon>
    </lineage>
</organism>
<comment type="caution">
    <text evidence="2">The sequence shown here is derived from an EMBL/GenBank/DDBJ whole genome shotgun (WGS) entry which is preliminary data.</text>
</comment>
<feature type="chain" id="PRO_5041402179" evidence="1">
    <location>
        <begin position="20"/>
        <end position="144"/>
    </location>
</feature>
<evidence type="ECO:0000313" key="2">
    <source>
        <dbReference type="EMBL" id="CAI9119683.1"/>
    </source>
</evidence>
<gene>
    <name evidence="2" type="ORF">LMG32879_000504</name>
</gene>
<evidence type="ECO:0000256" key="1">
    <source>
        <dbReference type="SAM" id="SignalP"/>
    </source>
</evidence>
<keyword evidence="3" id="KW-1185">Reference proteome</keyword>
<keyword evidence="1" id="KW-0732">Signal</keyword>
<feature type="signal peptide" evidence="1">
    <location>
        <begin position="1"/>
        <end position="19"/>
    </location>
</feature>
<dbReference type="RefSeq" id="WP_289841617.1">
    <property type="nucleotide sequence ID" value="NZ_CATKSH010000002.1"/>
</dbReference>
<proteinExistence type="predicted"/>
<dbReference type="AlphaFoldDB" id="A0AA35UEP1"/>
<evidence type="ECO:0000313" key="3">
    <source>
        <dbReference type="Proteomes" id="UP001176960"/>
    </source>
</evidence>
<sequence>MKSIFSALIVLCATQAAHAGEFTVIDDRADVEISEVSRLYIDGNLAAVFRLDEKSDRIVKKVMTPVGRLNHDYALCGEITITNDRGEKETHRVSSEGVLNNPDGRVFMAYGTNNFTDFYLLDPNDPNAVTHHAGATKVCAAPIS</sequence>
<accession>A0AA35UEP1</accession>